<name>A0A6G1JSF2_9PLEO</name>
<keyword evidence="1" id="KW-0472">Membrane</keyword>
<evidence type="ECO:0000313" key="2">
    <source>
        <dbReference type="EMBL" id="KAF2703175.1"/>
    </source>
</evidence>
<accession>A0A6G1JSF2</accession>
<keyword evidence="3" id="KW-1185">Reference proteome</keyword>
<proteinExistence type="predicted"/>
<reference evidence="2" key="1">
    <citation type="journal article" date="2020" name="Stud. Mycol.">
        <title>101 Dothideomycetes genomes: a test case for predicting lifestyles and emergence of pathogens.</title>
        <authorList>
            <person name="Haridas S."/>
            <person name="Albert R."/>
            <person name="Binder M."/>
            <person name="Bloem J."/>
            <person name="Labutti K."/>
            <person name="Salamov A."/>
            <person name="Andreopoulos B."/>
            <person name="Baker S."/>
            <person name="Barry K."/>
            <person name="Bills G."/>
            <person name="Bluhm B."/>
            <person name="Cannon C."/>
            <person name="Castanera R."/>
            <person name="Culley D."/>
            <person name="Daum C."/>
            <person name="Ezra D."/>
            <person name="Gonzalez J."/>
            <person name="Henrissat B."/>
            <person name="Kuo A."/>
            <person name="Liang C."/>
            <person name="Lipzen A."/>
            <person name="Lutzoni F."/>
            <person name="Magnuson J."/>
            <person name="Mondo S."/>
            <person name="Nolan M."/>
            <person name="Ohm R."/>
            <person name="Pangilinan J."/>
            <person name="Park H.-J."/>
            <person name="Ramirez L."/>
            <person name="Alfaro M."/>
            <person name="Sun H."/>
            <person name="Tritt A."/>
            <person name="Yoshinaga Y."/>
            <person name="Zwiers L.-H."/>
            <person name="Turgeon B."/>
            <person name="Goodwin S."/>
            <person name="Spatafora J."/>
            <person name="Crous P."/>
            <person name="Grigoriev I."/>
        </authorList>
    </citation>
    <scope>NUCLEOTIDE SEQUENCE</scope>
    <source>
        <strain evidence="2">CBS 279.74</strain>
    </source>
</reference>
<dbReference type="Proteomes" id="UP000799428">
    <property type="component" value="Unassembled WGS sequence"/>
</dbReference>
<organism evidence="2 3">
    <name type="scientific">Pleomassaria siparia CBS 279.74</name>
    <dbReference type="NCBI Taxonomy" id="1314801"/>
    <lineage>
        <taxon>Eukaryota</taxon>
        <taxon>Fungi</taxon>
        <taxon>Dikarya</taxon>
        <taxon>Ascomycota</taxon>
        <taxon>Pezizomycotina</taxon>
        <taxon>Dothideomycetes</taxon>
        <taxon>Pleosporomycetidae</taxon>
        <taxon>Pleosporales</taxon>
        <taxon>Pleomassariaceae</taxon>
        <taxon>Pleomassaria</taxon>
    </lineage>
</organism>
<dbReference type="OrthoDB" id="2830640at2759"/>
<gene>
    <name evidence="2" type="ORF">K504DRAFT_451926</name>
</gene>
<dbReference type="AlphaFoldDB" id="A0A6G1JSF2"/>
<feature type="transmembrane region" description="Helical" evidence="1">
    <location>
        <begin position="189"/>
        <end position="210"/>
    </location>
</feature>
<evidence type="ECO:0000256" key="1">
    <source>
        <dbReference type="SAM" id="Phobius"/>
    </source>
</evidence>
<dbReference type="EMBL" id="MU005789">
    <property type="protein sequence ID" value="KAF2703175.1"/>
    <property type="molecule type" value="Genomic_DNA"/>
</dbReference>
<keyword evidence="1" id="KW-0812">Transmembrane</keyword>
<keyword evidence="1" id="KW-1133">Transmembrane helix</keyword>
<sequence>MPVNGFPNYPFCLPSYIAAFDGQLAQQELKAETRSWRSEGYAEDSEVLIFDHHHGVGLRRRCNDDDIDQLLVEPLPQVKFILLLPIVHEKVATDILARGPAAAKVFRRNELYDEQAGDSAHSEKPSVWIGDQFNISRIALFKILTRGVLTKCFRILDILSTNLFSPADPGSSDGHGQEIPSQFRASPEWWISLTTIIPLTGLAFLIWFIWSSRAESIIRQRIADEEVKVEVNMRLQKDAVA</sequence>
<protein>
    <submittedName>
        <fullName evidence="2">Uncharacterized protein</fullName>
    </submittedName>
</protein>
<evidence type="ECO:0000313" key="3">
    <source>
        <dbReference type="Proteomes" id="UP000799428"/>
    </source>
</evidence>